<sequence>MGTATPSAEGRRRLLLPAAVLGASALLLTACGQAPEASNSSESAGSASATGAAAEVGSDNSDYTGCIVSDEGGFDDRSFNQSSYEGLKAAEEEFGIEIREAESNSVGEYVPNLNAMLDADCNLVVAVGFQLGDTMKPIAEENAETKFVGVDVTAPGFPENVRNIIYDTAQGAFLAGYLAAGMTETGTVATYGGMEIPTVSIFMDGFARGVEHYNEVKGEDVRVLGWDTENRTGSFIGDFSNQNAGKTNTANFINEGADIIMPVAGPVGLGTIDAVKEANGGGKDVKVIWVDSDGYETTQDGEVILTSVMKRMGDAVKQVIAEDINDEFTSEAYVGTLENDGVALAPFHDFEDAVPQELKDELEALEEDIVSGEIEVGSEDSPEA</sequence>
<dbReference type="PANTHER" id="PTHR34296:SF2">
    <property type="entry name" value="ABC TRANSPORTER GUANOSINE-BINDING PROTEIN NUPN"/>
    <property type="match status" value="1"/>
</dbReference>
<feature type="domain" description="ABC transporter substrate-binding protein PnrA-like" evidence="8">
    <location>
        <begin position="68"/>
        <end position="378"/>
    </location>
</feature>
<comment type="subcellular location">
    <subcellularLocation>
        <location evidence="1">Cell membrane</location>
        <topology evidence="1">Lipid-anchor</topology>
    </subcellularLocation>
</comment>
<evidence type="ECO:0000259" key="8">
    <source>
        <dbReference type="Pfam" id="PF02608"/>
    </source>
</evidence>
<dbReference type="GO" id="GO:0005886">
    <property type="term" value="C:plasma membrane"/>
    <property type="evidence" value="ECO:0007669"/>
    <property type="project" value="UniProtKB-SubCell"/>
</dbReference>
<feature type="region of interest" description="Disordered" evidence="7">
    <location>
        <begin position="37"/>
        <end position="57"/>
    </location>
</feature>
<dbReference type="Gene3D" id="3.40.50.2300">
    <property type="match status" value="2"/>
</dbReference>
<evidence type="ECO:0000313" key="9">
    <source>
        <dbReference type="EMBL" id="MBB5848872.1"/>
    </source>
</evidence>
<evidence type="ECO:0000256" key="2">
    <source>
        <dbReference type="ARBA" id="ARBA00008610"/>
    </source>
</evidence>
<dbReference type="CDD" id="cd06354">
    <property type="entry name" value="PBP1_PrnA-like"/>
    <property type="match status" value="1"/>
</dbReference>
<evidence type="ECO:0000256" key="4">
    <source>
        <dbReference type="ARBA" id="ARBA00022729"/>
    </source>
</evidence>
<gene>
    <name evidence="9" type="ORF">HDA33_001436</name>
</gene>
<dbReference type="PANTHER" id="PTHR34296">
    <property type="entry name" value="TRANSCRIPTIONAL ACTIVATOR PROTEIN MED"/>
    <property type="match status" value="1"/>
</dbReference>
<evidence type="ECO:0000256" key="6">
    <source>
        <dbReference type="ARBA" id="ARBA00023288"/>
    </source>
</evidence>
<organism evidence="9 10">
    <name type="scientific">Micrococcus endophyticus</name>
    <dbReference type="NCBI Taxonomy" id="455343"/>
    <lineage>
        <taxon>Bacteria</taxon>
        <taxon>Bacillati</taxon>
        <taxon>Actinomycetota</taxon>
        <taxon>Actinomycetes</taxon>
        <taxon>Micrococcales</taxon>
        <taxon>Micrococcaceae</taxon>
        <taxon>Micrococcus</taxon>
    </lineage>
</organism>
<reference evidence="9 10" key="1">
    <citation type="submission" date="2020-08" db="EMBL/GenBank/DDBJ databases">
        <title>Sequencing the genomes of 1000 actinobacteria strains.</title>
        <authorList>
            <person name="Klenk H.-P."/>
        </authorList>
    </citation>
    <scope>NUCLEOTIDE SEQUENCE [LARGE SCALE GENOMIC DNA]</scope>
    <source>
        <strain evidence="9 10">DSM 17945</strain>
    </source>
</reference>
<evidence type="ECO:0000256" key="3">
    <source>
        <dbReference type="ARBA" id="ARBA00022475"/>
    </source>
</evidence>
<dbReference type="InterPro" id="IPR003760">
    <property type="entry name" value="PnrA-like"/>
</dbReference>
<dbReference type="InterPro" id="IPR050957">
    <property type="entry name" value="BMP_lipoprotein"/>
</dbReference>
<comment type="caution">
    <text evidence="9">The sequence shown here is derived from an EMBL/GenBank/DDBJ whole genome shotgun (WGS) entry which is preliminary data.</text>
</comment>
<keyword evidence="10" id="KW-1185">Reference proteome</keyword>
<evidence type="ECO:0000256" key="1">
    <source>
        <dbReference type="ARBA" id="ARBA00004193"/>
    </source>
</evidence>
<dbReference type="RefSeq" id="WP_184172166.1">
    <property type="nucleotide sequence ID" value="NZ_BAABAG010000011.1"/>
</dbReference>
<evidence type="ECO:0000313" key="10">
    <source>
        <dbReference type="Proteomes" id="UP000567246"/>
    </source>
</evidence>
<keyword evidence="6" id="KW-0449">Lipoprotein</keyword>
<evidence type="ECO:0000256" key="5">
    <source>
        <dbReference type="ARBA" id="ARBA00023136"/>
    </source>
</evidence>
<dbReference type="Proteomes" id="UP000567246">
    <property type="component" value="Unassembled WGS sequence"/>
</dbReference>
<dbReference type="SUPFAM" id="SSF53822">
    <property type="entry name" value="Periplasmic binding protein-like I"/>
    <property type="match status" value="1"/>
</dbReference>
<dbReference type="AlphaFoldDB" id="A0A7W9JJ61"/>
<accession>A0A7W9JJ61</accession>
<name>A0A7W9JJ61_9MICC</name>
<dbReference type="Pfam" id="PF02608">
    <property type="entry name" value="Bmp"/>
    <property type="match status" value="1"/>
</dbReference>
<evidence type="ECO:0000256" key="7">
    <source>
        <dbReference type="SAM" id="MobiDB-lite"/>
    </source>
</evidence>
<dbReference type="EMBL" id="JACHMW010000001">
    <property type="protein sequence ID" value="MBB5848872.1"/>
    <property type="molecule type" value="Genomic_DNA"/>
</dbReference>
<proteinExistence type="inferred from homology"/>
<keyword evidence="5" id="KW-0472">Membrane</keyword>
<protein>
    <submittedName>
        <fullName evidence="9">Basic membrane protein A</fullName>
    </submittedName>
</protein>
<dbReference type="InterPro" id="IPR028082">
    <property type="entry name" value="Peripla_BP_I"/>
</dbReference>
<keyword evidence="3" id="KW-1003">Cell membrane</keyword>
<comment type="similarity">
    <text evidence="2">Belongs to the BMP lipoprotein family.</text>
</comment>
<keyword evidence="4" id="KW-0732">Signal</keyword>